<dbReference type="Pfam" id="PF13668">
    <property type="entry name" value="Ferritin_2"/>
    <property type="match status" value="1"/>
</dbReference>
<evidence type="ECO:0000313" key="2">
    <source>
        <dbReference type="EMBL" id="KAK7264748.1"/>
    </source>
</evidence>
<feature type="chain" id="PRO_5042974222" description="Desiccation-related protein PCC13-62" evidence="1">
    <location>
        <begin position="27"/>
        <end position="307"/>
    </location>
</feature>
<feature type="signal peptide" evidence="1">
    <location>
        <begin position="1"/>
        <end position="26"/>
    </location>
</feature>
<gene>
    <name evidence="2" type="ORF">RJT34_32358</name>
</gene>
<sequence length="307" mass="33317">MAFHISSTVVLLNIFFLSLLLPGSYSIVRPGPARKFSEDDLVQFNLNVHYLIAELFLFGATGHGLDVEAPGLAQGGPPPIGAQKANLDPLVQDIMNQFGLQATGNIRAIKEVVGGFPRPLLNLSKEGIAKIFDAAFERPLNPPFDAYANSLNFVLACSLIPYVGQTVYVGIIPQLNNPTFKALLARLLAIISGQSAIIRSYLYMHRNLTVAPYPNTVREFIDRIVNLKNRMGKGGVKDEGLVVPESQGAEGRVSGNILAADKYSLSYSRSPEEALRLAYETGDERLPGGSFPEGAGGRLARYYLNNP</sequence>
<comment type="caution">
    <text evidence="2">The sequence shown here is derived from an EMBL/GenBank/DDBJ whole genome shotgun (WGS) entry which is preliminary data.</text>
</comment>
<proteinExistence type="predicted"/>
<dbReference type="Proteomes" id="UP001359559">
    <property type="component" value="Unassembled WGS sequence"/>
</dbReference>
<protein>
    <recommendedName>
        <fullName evidence="4">Desiccation-related protein PCC13-62</fullName>
    </recommendedName>
</protein>
<keyword evidence="1" id="KW-0732">Signal</keyword>
<dbReference type="AlphaFoldDB" id="A0AAN9EXM3"/>
<evidence type="ECO:0000313" key="3">
    <source>
        <dbReference type="Proteomes" id="UP001359559"/>
    </source>
</evidence>
<name>A0AAN9EXM3_CLITE</name>
<accession>A0AAN9EXM3</accession>
<dbReference type="PANTHER" id="PTHR31694:SF12">
    <property type="entry name" value="DESICCATION-LIKE PROTEIN"/>
    <property type="match status" value="1"/>
</dbReference>
<dbReference type="PANTHER" id="PTHR31694">
    <property type="entry name" value="DESICCATION-LIKE PROTEIN"/>
    <property type="match status" value="1"/>
</dbReference>
<keyword evidence="3" id="KW-1185">Reference proteome</keyword>
<evidence type="ECO:0008006" key="4">
    <source>
        <dbReference type="Google" id="ProtNLM"/>
    </source>
</evidence>
<organism evidence="2 3">
    <name type="scientific">Clitoria ternatea</name>
    <name type="common">Butterfly pea</name>
    <dbReference type="NCBI Taxonomy" id="43366"/>
    <lineage>
        <taxon>Eukaryota</taxon>
        <taxon>Viridiplantae</taxon>
        <taxon>Streptophyta</taxon>
        <taxon>Embryophyta</taxon>
        <taxon>Tracheophyta</taxon>
        <taxon>Spermatophyta</taxon>
        <taxon>Magnoliopsida</taxon>
        <taxon>eudicotyledons</taxon>
        <taxon>Gunneridae</taxon>
        <taxon>Pentapetalae</taxon>
        <taxon>rosids</taxon>
        <taxon>fabids</taxon>
        <taxon>Fabales</taxon>
        <taxon>Fabaceae</taxon>
        <taxon>Papilionoideae</taxon>
        <taxon>50 kb inversion clade</taxon>
        <taxon>NPAAA clade</taxon>
        <taxon>indigoferoid/millettioid clade</taxon>
        <taxon>Phaseoleae</taxon>
        <taxon>Clitoria</taxon>
    </lineage>
</organism>
<dbReference type="InterPro" id="IPR052965">
    <property type="entry name" value="Pigment-catalase-like"/>
</dbReference>
<evidence type="ECO:0000256" key="1">
    <source>
        <dbReference type="SAM" id="SignalP"/>
    </source>
</evidence>
<dbReference type="EMBL" id="JAYKXN010000008">
    <property type="protein sequence ID" value="KAK7264748.1"/>
    <property type="molecule type" value="Genomic_DNA"/>
</dbReference>
<reference evidence="2 3" key="1">
    <citation type="submission" date="2024-01" db="EMBL/GenBank/DDBJ databases">
        <title>The genomes of 5 underutilized Papilionoideae crops provide insights into root nodulation and disease resistance.</title>
        <authorList>
            <person name="Yuan L."/>
        </authorList>
    </citation>
    <scope>NUCLEOTIDE SEQUENCE [LARGE SCALE GENOMIC DNA]</scope>
    <source>
        <strain evidence="2">LY-2023</strain>
        <tissue evidence="2">Leaf</tissue>
    </source>
</reference>